<evidence type="ECO:0000256" key="5">
    <source>
        <dbReference type="ARBA" id="ARBA00035492"/>
    </source>
</evidence>
<dbReference type="Gene3D" id="3.30.1390.20">
    <property type="entry name" value="Ribosomal protein L30, ferredoxin-like fold domain"/>
    <property type="match status" value="1"/>
</dbReference>
<dbReference type="AlphaFoldDB" id="A0A6P1ZDA6"/>
<dbReference type="GO" id="GO:0022625">
    <property type="term" value="C:cytosolic large ribosomal subunit"/>
    <property type="evidence" value="ECO:0007669"/>
    <property type="project" value="TreeGrafter"/>
</dbReference>
<dbReference type="EMBL" id="QMIF01000012">
    <property type="protein sequence ID" value="TVM32023.1"/>
    <property type="molecule type" value="Genomic_DNA"/>
</dbReference>
<dbReference type="HAMAP" id="MF_01371_B">
    <property type="entry name" value="Ribosomal_uL30_B"/>
    <property type="match status" value="1"/>
</dbReference>
<dbReference type="SUPFAM" id="SSF55129">
    <property type="entry name" value="Ribosomal protein L30p/L7e"/>
    <property type="match status" value="1"/>
</dbReference>
<evidence type="ECO:0000256" key="2">
    <source>
        <dbReference type="ARBA" id="ARBA00011838"/>
    </source>
</evidence>
<evidence type="ECO:0000259" key="6">
    <source>
        <dbReference type="Pfam" id="PF00327"/>
    </source>
</evidence>
<dbReference type="CDD" id="cd01658">
    <property type="entry name" value="Ribosomal_L30"/>
    <property type="match status" value="1"/>
</dbReference>
<dbReference type="EMBL" id="CP039543">
    <property type="protein sequence ID" value="QJT07667.1"/>
    <property type="molecule type" value="Genomic_DNA"/>
</dbReference>
<dbReference type="Proteomes" id="UP000434052">
    <property type="component" value="Unassembled WGS sequence"/>
</dbReference>
<name>A0A6P1ZDA6_9BACT</name>
<dbReference type="PIRSF" id="PIRSF002211">
    <property type="entry name" value="Ribosomal_L30_bac-type"/>
    <property type="match status" value="1"/>
</dbReference>
<dbReference type="NCBIfam" id="TIGR01308">
    <property type="entry name" value="rpmD_bact"/>
    <property type="match status" value="1"/>
</dbReference>
<feature type="domain" description="Large ribosomal subunit protein uL30-like ferredoxin-like fold" evidence="6">
    <location>
        <begin position="4"/>
        <end position="52"/>
    </location>
</feature>
<evidence type="ECO:0000256" key="3">
    <source>
        <dbReference type="ARBA" id="ARBA00022980"/>
    </source>
</evidence>
<reference evidence="7 10" key="2">
    <citation type="submission" date="2019-04" db="EMBL/GenBank/DDBJ databases">
        <title>Isolation and culture of sulfate reducing bacteria from the cold seep of the South China Sea.</title>
        <authorList>
            <person name="Sun C."/>
            <person name="Liu R."/>
        </authorList>
    </citation>
    <scope>NUCLEOTIDE SEQUENCE [LARGE SCALE GENOMIC DNA]</scope>
    <source>
        <strain evidence="7 10">CS1</strain>
    </source>
</reference>
<dbReference type="RefSeq" id="WP_144306388.1">
    <property type="nucleotide sequence ID" value="NZ_CP039543.1"/>
</dbReference>
<dbReference type="OrthoDB" id="9812790at2"/>
<dbReference type="Proteomes" id="UP000503251">
    <property type="component" value="Chromosome"/>
</dbReference>
<evidence type="ECO:0000256" key="4">
    <source>
        <dbReference type="ARBA" id="ARBA00023274"/>
    </source>
</evidence>
<evidence type="ECO:0000313" key="7">
    <source>
        <dbReference type="EMBL" id="QJT07667.1"/>
    </source>
</evidence>
<comment type="similarity">
    <text evidence="1">Belongs to the universal ribosomal protein uL30 family.</text>
</comment>
<protein>
    <recommendedName>
        <fullName evidence="5">50S ribosomal protein L30</fullName>
    </recommendedName>
</protein>
<evidence type="ECO:0000313" key="10">
    <source>
        <dbReference type="Proteomes" id="UP000503251"/>
    </source>
</evidence>
<dbReference type="Pfam" id="PF00327">
    <property type="entry name" value="Ribosomal_L30"/>
    <property type="match status" value="1"/>
</dbReference>
<organism evidence="8 9">
    <name type="scientific">Oceanidesulfovibrio marinus</name>
    <dbReference type="NCBI Taxonomy" id="370038"/>
    <lineage>
        <taxon>Bacteria</taxon>
        <taxon>Pseudomonadati</taxon>
        <taxon>Thermodesulfobacteriota</taxon>
        <taxon>Desulfovibrionia</taxon>
        <taxon>Desulfovibrionales</taxon>
        <taxon>Desulfovibrionaceae</taxon>
        <taxon>Oceanidesulfovibrio</taxon>
    </lineage>
</organism>
<dbReference type="InterPro" id="IPR016082">
    <property type="entry name" value="Ribosomal_uL30_ferredoxin-like"/>
</dbReference>
<dbReference type="InterPro" id="IPR005996">
    <property type="entry name" value="Ribosomal_uL30_bac-type"/>
</dbReference>
<dbReference type="InterPro" id="IPR036919">
    <property type="entry name" value="Ribo_uL30_ferredoxin-like_sf"/>
</dbReference>
<keyword evidence="4" id="KW-0687">Ribonucleoprotein</keyword>
<dbReference type="PANTHER" id="PTHR15892">
    <property type="entry name" value="MITOCHONDRIAL RIBOSOMAL PROTEIN L30"/>
    <property type="match status" value="1"/>
</dbReference>
<evidence type="ECO:0000313" key="9">
    <source>
        <dbReference type="Proteomes" id="UP000434052"/>
    </source>
</evidence>
<sequence>MPTVTLKKSLIGCNPTQRRTLAAMGLRKIRQEKTLPDNKSTWGMIETVKHLVEVKES</sequence>
<comment type="subunit">
    <text evidence="2">Part of the 50S ribosomal subunit.</text>
</comment>
<proteinExistence type="inferred from homology"/>
<dbReference type="GO" id="GO:0006412">
    <property type="term" value="P:translation"/>
    <property type="evidence" value="ECO:0007669"/>
    <property type="project" value="InterPro"/>
</dbReference>
<keyword evidence="10" id="KW-1185">Reference proteome</keyword>
<dbReference type="PANTHER" id="PTHR15892:SF2">
    <property type="entry name" value="LARGE RIBOSOMAL SUBUNIT PROTEIN UL30M"/>
    <property type="match status" value="1"/>
</dbReference>
<evidence type="ECO:0000313" key="8">
    <source>
        <dbReference type="EMBL" id="TVM32023.1"/>
    </source>
</evidence>
<evidence type="ECO:0000256" key="1">
    <source>
        <dbReference type="ARBA" id="ARBA00007594"/>
    </source>
</evidence>
<dbReference type="GO" id="GO:0003735">
    <property type="term" value="F:structural constituent of ribosome"/>
    <property type="evidence" value="ECO:0007669"/>
    <property type="project" value="InterPro"/>
</dbReference>
<keyword evidence="3 8" id="KW-0689">Ribosomal protein</keyword>
<gene>
    <name evidence="7" type="primary">rpmD</name>
    <name evidence="8" type="ORF">DQK91_15935</name>
    <name evidence="7" type="ORF">E8L03_01440</name>
</gene>
<accession>A0A6P1ZDA6</accession>
<reference evidence="8 9" key="1">
    <citation type="submission" date="2018-06" db="EMBL/GenBank/DDBJ databases">
        <title>Complete genome of Desulfovibrio marinus P48SEP.</title>
        <authorList>
            <person name="Crispim J.S."/>
            <person name="Vidigal P.M.P."/>
            <person name="Silva L.C.F."/>
            <person name="Araujo L.C."/>
            <person name="Laguardia C.N."/>
            <person name="Dias R.S."/>
            <person name="Sousa M.P."/>
            <person name="Paula S.O."/>
            <person name="Silva C."/>
        </authorList>
    </citation>
    <scope>NUCLEOTIDE SEQUENCE [LARGE SCALE GENOMIC DNA]</scope>
    <source>
        <strain evidence="8 9">P48SEP</strain>
    </source>
</reference>